<proteinExistence type="predicted"/>
<reference evidence="1" key="1">
    <citation type="submission" date="2013-07" db="EMBL/GenBank/DDBJ databases">
        <title>The genome of an arbuscular mycorrhizal fungus provides insights into the evolution of the oldest plant symbiosis.</title>
        <authorList>
            <consortium name="DOE Joint Genome Institute"/>
            <person name="Tisserant E."/>
            <person name="Malbreil M."/>
            <person name="Kuo A."/>
            <person name="Kohler A."/>
            <person name="Symeonidi A."/>
            <person name="Balestrini R."/>
            <person name="Charron P."/>
            <person name="Duensing N."/>
            <person name="Frei-dit-Frey N."/>
            <person name="Gianinazzi-Pearson V."/>
            <person name="Gilbert B."/>
            <person name="Handa Y."/>
            <person name="Hijri M."/>
            <person name="Kaul R."/>
            <person name="Kawaguchi M."/>
            <person name="Krajinski F."/>
            <person name="Lammers P."/>
            <person name="Lapierre D."/>
            <person name="Masclaux F.G."/>
            <person name="Murat C."/>
            <person name="Morin E."/>
            <person name="Ndikumana S."/>
            <person name="Pagni M."/>
            <person name="Petitpierre D."/>
            <person name="Requena N."/>
            <person name="Rosikiewicz P."/>
            <person name="Riley R."/>
            <person name="Saito K."/>
            <person name="San Clemente H."/>
            <person name="Shapiro H."/>
            <person name="van Tuinen D."/>
            <person name="Becard G."/>
            <person name="Bonfante P."/>
            <person name="Paszkowski U."/>
            <person name="Shachar-Hill Y."/>
            <person name="Young J.P."/>
            <person name="Sanders I.R."/>
            <person name="Henrissat B."/>
            <person name="Rensing S.A."/>
            <person name="Grigoriev I.V."/>
            <person name="Corradi N."/>
            <person name="Roux C."/>
            <person name="Martin F."/>
        </authorList>
    </citation>
    <scope>NUCLEOTIDE SEQUENCE</scope>
    <source>
        <strain evidence="1">DAOM 197198</strain>
    </source>
</reference>
<organism evidence="1">
    <name type="scientific">Rhizophagus irregularis (strain DAOM 181602 / DAOM 197198 / MUCL 43194)</name>
    <name type="common">Arbuscular mycorrhizal fungus</name>
    <name type="synonym">Glomus intraradices</name>
    <dbReference type="NCBI Taxonomy" id="747089"/>
    <lineage>
        <taxon>Eukaryota</taxon>
        <taxon>Fungi</taxon>
        <taxon>Fungi incertae sedis</taxon>
        <taxon>Mucoromycota</taxon>
        <taxon>Glomeromycotina</taxon>
        <taxon>Glomeromycetes</taxon>
        <taxon>Glomerales</taxon>
        <taxon>Glomeraceae</taxon>
        <taxon>Rhizophagus</taxon>
    </lineage>
</organism>
<name>U9SR38_RHIID</name>
<dbReference type="HOGENOM" id="CLU_2723490_0_0_1"/>
<gene>
    <name evidence="1" type="ORF">GLOINDRAFT_339669</name>
</gene>
<accession>U9SR38</accession>
<dbReference type="AlphaFoldDB" id="U9SR38"/>
<sequence length="72" mass="8403">MLVVYAPNLHYLRLELTAMIQGFIQIGRLPTFNEYRTEPLEPSDSLLTVKLCYRKRPNRSVTIPRPAIPVYQ</sequence>
<protein>
    <submittedName>
        <fullName evidence="1">Uncharacterized protein</fullName>
    </submittedName>
</protein>
<evidence type="ECO:0000313" key="1">
    <source>
        <dbReference type="EMBL" id="ERZ98389.1"/>
    </source>
</evidence>
<dbReference type="EMBL" id="KI298797">
    <property type="protein sequence ID" value="ERZ98389.1"/>
    <property type="molecule type" value="Genomic_DNA"/>
</dbReference>